<dbReference type="Proteomes" id="UP001315278">
    <property type="component" value="Unassembled WGS sequence"/>
</dbReference>
<evidence type="ECO:0008006" key="3">
    <source>
        <dbReference type="Google" id="ProtNLM"/>
    </source>
</evidence>
<keyword evidence="2" id="KW-1185">Reference proteome</keyword>
<comment type="caution">
    <text evidence="1">The sequence shown here is derived from an EMBL/GenBank/DDBJ whole genome shotgun (WGS) entry which is preliminary data.</text>
</comment>
<dbReference type="RefSeq" id="WP_212395162.1">
    <property type="nucleotide sequence ID" value="NZ_JAFCJH010000023.1"/>
</dbReference>
<evidence type="ECO:0000313" key="2">
    <source>
        <dbReference type="Proteomes" id="UP001315278"/>
    </source>
</evidence>
<sequence>MDCVAYPVGACRLMIVAEHGIGGDCRGICVAAGEDVPASYRVRGT</sequence>
<accession>A0ABS5FMU2</accession>
<dbReference type="EMBL" id="JAFCJH010000023">
    <property type="protein sequence ID" value="MBR0798105.1"/>
    <property type="molecule type" value="Genomic_DNA"/>
</dbReference>
<gene>
    <name evidence="1" type="ORF">JQ615_22185</name>
</gene>
<organism evidence="1 2">
    <name type="scientific">Bradyrhizobium jicamae</name>
    <dbReference type="NCBI Taxonomy" id="280332"/>
    <lineage>
        <taxon>Bacteria</taxon>
        <taxon>Pseudomonadati</taxon>
        <taxon>Pseudomonadota</taxon>
        <taxon>Alphaproteobacteria</taxon>
        <taxon>Hyphomicrobiales</taxon>
        <taxon>Nitrobacteraceae</taxon>
        <taxon>Bradyrhizobium</taxon>
    </lineage>
</organism>
<reference evidence="2" key="1">
    <citation type="journal article" date="2021" name="ISME J.">
        <title>Evolutionary origin and ecological implication of a unique nif island in free-living Bradyrhizobium lineages.</title>
        <authorList>
            <person name="Tao J."/>
        </authorList>
    </citation>
    <scope>NUCLEOTIDE SEQUENCE [LARGE SCALE GENOMIC DNA]</scope>
    <source>
        <strain evidence="2">SZCCT0434</strain>
    </source>
</reference>
<evidence type="ECO:0000313" key="1">
    <source>
        <dbReference type="EMBL" id="MBR0798105.1"/>
    </source>
</evidence>
<name>A0ABS5FMU2_9BRAD</name>
<protein>
    <recommendedName>
        <fullName evidence="3">Ferredoxin</fullName>
    </recommendedName>
</protein>
<proteinExistence type="predicted"/>